<dbReference type="Proteomes" id="UP000054266">
    <property type="component" value="Unassembled WGS sequence"/>
</dbReference>
<keyword evidence="2" id="KW-1133">Transmembrane helix</keyword>
<protein>
    <submittedName>
        <fullName evidence="3">Uncharacterized protein</fullName>
    </submittedName>
</protein>
<gene>
    <name evidence="3" type="ORF">PV04_06573</name>
</gene>
<evidence type="ECO:0000313" key="4">
    <source>
        <dbReference type="Proteomes" id="UP000054266"/>
    </source>
</evidence>
<feature type="compositionally biased region" description="Low complexity" evidence="1">
    <location>
        <begin position="450"/>
        <end position="477"/>
    </location>
</feature>
<feature type="compositionally biased region" description="Low complexity" evidence="1">
    <location>
        <begin position="537"/>
        <end position="553"/>
    </location>
</feature>
<feature type="transmembrane region" description="Helical" evidence="2">
    <location>
        <begin position="112"/>
        <end position="133"/>
    </location>
</feature>
<feature type="compositionally biased region" description="Basic and acidic residues" evidence="1">
    <location>
        <begin position="505"/>
        <end position="516"/>
    </location>
</feature>
<dbReference type="STRING" id="5601.A0A0D2G5M4"/>
<name>A0A0D2G5M4_9EURO</name>
<organism evidence="3 4">
    <name type="scientific">Phialophora macrospora</name>
    <dbReference type="NCBI Taxonomy" id="1851006"/>
    <lineage>
        <taxon>Eukaryota</taxon>
        <taxon>Fungi</taxon>
        <taxon>Dikarya</taxon>
        <taxon>Ascomycota</taxon>
        <taxon>Pezizomycotina</taxon>
        <taxon>Eurotiomycetes</taxon>
        <taxon>Chaetothyriomycetidae</taxon>
        <taxon>Chaetothyriales</taxon>
        <taxon>Herpotrichiellaceae</taxon>
        <taxon>Phialophora</taxon>
    </lineage>
</organism>
<dbReference type="EMBL" id="KN846959">
    <property type="protein sequence ID" value="KIW67309.1"/>
    <property type="molecule type" value="Genomic_DNA"/>
</dbReference>
<evidence type="ECO:0000256" key="1">
    <source>
        <dbReference type="SAM" id="MobiDB-lite"/>
    </source>
</evidence>
<reference evidence="3 4" key="1">
    <citation type="submission" date="2015-01" db="EMBL/GenBank/DDBJ databases">
        <title>The Genome Sequence of Capronia semiimmersa CBS27337.</title>
        <authorList>
            <consortium name="The Broad Institute Genomics Platform"/>
            <person name="Cuomo C."/>
            <person name="de Hoog S."/>
            <person name="Gorbushina A."/>
            <person name="Stielow B."/>
            <person name="Teixiera M."/>
            <person name="Abouelleil A."/>
            <person name="Chapman S.B."/>
            <person name="Priest M."/>
            <person name="Young S.K."/>
            <person name="Wortman J."/>
            <person name="Nusbaum C."/>
            <person name="Birren B."/>
        </authorList>
    </citation>
    <scope>NUCLEOTIDE SEQUENCE [LARGE SCALE GENOMIC DNA]</scope>
    <source>
        <strain evidence="3 4">CBS 27337</strain>
    </source>
</reference>
<feature type="region of interest" description="Disordered" evidence="1">
    <location>
        <begin position="501"/>
        <end position="559"/>
    </location>
</feature>
<dbReference type="HOGENOM" id="CLU_562572_0_0_1"/>
<evidence type="ECO:0000256" key="2">
    <source>
        <dbReference type="SAM" id="Phobius"/>
    </source>
</evidence>
<keyword evidence="2" id="KW-0812">Transmembrane</keyword>
<feature type="compositionally biased region" description="Polar residues" evidence="1">
    <location>
        <begin position="290"/>
        <end position="308"/>
    </location>
</feature>
<keyword evidence="4" id="KW-1185">Reference proteome</keyword>
<feature type="region of interest" description="Disordered" evidence="1">
    <location>
        <begin position="281"/>
        <end position="328"/>
    </location>
</feature>
<sequence>MGQTVPARFCARLKQVLPSSSINTARSTAAGSTLLLALSPPRIFLQSIFSSSVDHIPSCSIVSLVLVPIALQKWGSTSSSFLASSIATIPASDNMKDPFPDGAVFFLEWPTWARLALVLGGTFGVVLILAFLVRLRNWVRDKRRAKRAAAEQAERGEMALVADQEDDAFFGIRALLEDPEVEGVWNSGEATPTHLDGGVRPSASHLKINPPRHSSNSSTTICDAAEIGLGSPTALTPFIGTTTFINKPGEASTPKKGKTLVISYNGPYSRSEAAEIVSDVAPSTAVERSPSPSKMQLRPTTNLSSSGSRKFVIGNRPRNSPRHQRVEVQSEINPLERMEAHRRLHSAESGQLHPRDRRHSEMAETIPLSSFPADSEDSDDSISRALSWPAREGMTNLGKQLSRRVQRMEGPSPVPFRAFVESLPTTKPPPSAWTDRTQARIEAKVPCSKASDTTSKTSTHTANSSTSSTISATAPTSFPSDFVSIANTRSRKVNDGFEVLPAGTLEKEPKVKEFGTWHESSGSQKKPRKLQKRTRSDSASRSSTKSQRLSSDSCRLSIL</sequence>
<accession>A0A0D2G5M4</accession>
<dbReference type="AlphaFoldDB" id="A0A0D2G5M4"/>
<proteinExistence type="predicted"/>
<feature type="region of interest" description="Disordered" evidence="1">
    <location>
        <begin position="445"/>
        <end position="479"/>
    </location>
</feature>
<keyword evidence="2" id="KW-0472">Membrane</keyword>
<evidence type="ECO:0000313" key="3">
    <source>
        <dbReference type="EMBL" id="KIW67309.1"/>
    </source>
</evidence>